<dbReference type="AlphaFoldDB" id="A0A916Q6I3"/>
<dbReference type="InterPro" id="IPR016163">
    <property type="entry name" value="Ald_DH_C"/>
</dbReference>
<evidence type="ECO:0000256" key="6">
    <source>
        <dbReference type="RuleBase" id="RU003345"/>
    </source>
</evidence>
<dbReference type="Gene3D" id="3.40.605.10">
    <property type="entry name" value="Aldehyde Dehydrogenase, Chain A, domain 1"/>
    <property type="match status" value="1"/>
</dbReference>
<dbReference type="GO" id="GO:0004029">
    <property type="term" value="F:aldehyde dehydrogenase (NAD+) activity"/>
    <property type="evidence" value="ECO:0007669"/>
    <property type="project" value="UniProtKB-EC"/>
</dbReference>
<comment type="caution">
    <text evidence="8">The sequence shown here is derived from an EMBL/GenBank/DDBJ whole genome shotgun (WGS) entry which is preliminary data.</text>
</comment>
<sequence length="468" mass="51034">MEDLKMYIGGKWTPGHSGERIEVENPATKEIIGTVPRGNEEDVDAAAEAAKEGYQVWKTYSVRERTRCLRRLADDLDRHAEEIADTITRELGAPVSMAKDWHVAAAGSETRCFADWAEMLSYEEQKDGYILRREPFGIVAAVTPWNFPLDQALLKVLPALAAGNCVILKPSQLTPMTVCRLAECIDRCGFPAGVFNLVTGKGAEVGNALAGHPDIRMISFTGSTSAGREVARRALSNIKKCTLELGGKSAGIVLNSADFSLAADVMLEDCFMNTGQICNAMTRMLVPASGKEEMEKLLVEKAAKFKVGDPMDKNTVVGPLVSKKAFESVKRYIETGVREKARMLVGEIPQECENGYYVKPVIFTDVTSQMTIAREEIFGPVLSVIFYDTVEEAIRIANDSSYGLCGGVFGEEKEALNAARLMETGVVRINGAEIPSGAPFGGYKESGIGRENCIQSIDEFMEVKSIVI</sequence>
<evidence type="ECO:0000256" key="1">
    <source>
        <dbReference type="ARBA" id="ARBA00009986"/>
    </source>
</evidence>
<evidence type="ECO:0000256" key="4">
    <source>
        <dbReference type="ARBA" id="ARBA00049194"/>
    </source>
</evidence>
<comment type="catalytic activity">
    <reaction evidence="4">
        <text>an aldehyde + NAD(+) + H2O = a carboxylate + NADH + 2 H(+)</text>
        <dbReference type="Rhea" id="RHEA:16185"/>
        <dbReference type="ChEBI" id="CHEBI:15377"/>
        <dbReference type="ChEBI" id="CHEBI:15378"/>
        <dbReference type="ChEBI" id="CHEBI:17478"/>
        <dbReference type="ChEBI" id="CHEBI:29067"/>
        <dbReference type="ChEBI" id="CHEBI:57540"/>
        <dbReference type="ChEBI" id="CHEBI:57945"/>
        <dbReference type="EC" id="1.2.1.3"/>
    </reaction>
</comment>
<name>A0A916Q6I3_9FIRM</name>
<feature type="domain" description="Aldehyde dehydrogenase" evidence="7">
    <location>
        <begin position="12"/>
        <end position="466"/>
    </location>
</feature>
<organism evidence="8 9">
    <name type="scientific">Anaerostipes butyraticus</name>
    <dbReference type="NCBI Taxonomy" id="645466"/>
    <lineage>
        <taxon>Bacteria</taxon>
        <taxon>Bacillati</taxon>
        <taxon>Bacillota</taxon>
        <taxon>Clostridia</taxon>
        <taxon>Lachnospirales</taxon>
        <taxon>Lachnospiraceae</taxon>
        <taxon>Anaerostipes</taxon>
    </lineage>
</organism>
<evidence type="ECO:0000259" key="7">
    <source>
        <dbReference type="Pfam" id="PF00171"/>
    </source>
</evidence>
<dbReference type="InterPro" id="IPR029510">
    <property type="entry name" value="Ald_DH_CS_GLU"/>
</dbReference>
<protein>
    <recommendedName>
        <fullName evidence="3">aldehyde dehydrogenase (NAD(+))</fullName>
        <ecNumber evidence="3">1.2.1.3</ecNumber>
    </recommendedName>
</protein>
<keyword evidence="9" id="KW-1185">Reference proteome</keyword>
<dbReference type="InterPro" id="IPR016162">
    <property type="entry name" value="Ald_DH_N"/>
</dbReference>
<dbReference type="RefSeq" id="WP_201310967.1">
    <property type="nucleotide sequence ID" value="NZ_BLYI01000033.1"/>
</dbReference>
<gene>
    <name evidence="8" type="ORF">ANBU17_16040</name>
</gene>
<evidence type="ECO:0000256" key="3">
    <source>
        <dbReference type="ARBA" id="ARBA00024226"/>
    </source>
</evidence>
<dbReference type="CDD" id="cd07138">
    <property type="entry name" value="ALDH_CddD_SSP0762"/>
    <property type="match status" value="1"/>
</dbReference>
<dbReference type="PANTHER" id="PTHR42804">
    <property type="entry name" value="ALDEHYDE DEHYDROGENASE"/>
    <property type="match status" value="1"/>
</dbReference>
<dbReference type="PANTHER" id="PTHR42804:SF1">
    <property type="entry name" value="ALDEHYDE DEHYDROGENASE-RELATED"/>
    <property type="match status" value="1"/>
</dbReference>
<evidence type="ECO:0000256" key="5">
    <source>
        <dbReference type="PROSITE-ProRule" id="PRU10007"/>
    </source>
</evidence>
<evidence type="ECO:0000313" key="9">
    <source>
        <dbReference type="Proteomes" id="UP000613208"/>
    </source>
</evidence>
<dbReference type="InterPro" id="IPR015590">
    <property type="entry name" value="Aldehyde_DH_dom"/>
</dbReference>
<reference evidence="8" key="1">
    <citation type="submission" date="2020-06" db="EMBL/GenBank/DDBJ databases">
        <title>Characterization of fructooligosaccharide metabolism and fructooligosaccharide-degrading enzymes in human commensal butyrate producers.</title>
        <authorList>
            <person name="Tanno H."/>
            <person name="Fujii T."/>
            <person name="Hirano K."/>
            <person name="Maeno S."/>
            <person name="Tonozuka T."/>
            <person name="Sakamoto M."/>
            <person name="Ohkuma M."/>
            <person name="Tochio T."/>
            <person name="Endo A."/>
        </authorList>
    </citation>
    <scope>NUCLEOTIDE SEQUENCE</scope>
    <source>
        <strain evidence="8">JCM 17466</strain>
    </source>
</reference>
<dbReference type="Pfam" id="PF00171">
    <property type="entry name" value="Aldedh"/>
    <property type="match status" value="1"/>
</dbReference>
<dbReference type="EC" id="1.2.1.3" evidence="3"/>
<dbReference type="Proteomes" id="UP000613208">
    <property type="component" value="Unassembled WGS sequence"/>
</dbReference>
<proteinExistence type="inferred from homology"/>
<comment type="similarity">
    <text evidence="1 6">Belongs to the aldehyde dehydrogenase family.</text>
</comment>
<dbReference type="PROSITE" id="PS00070">
    <property type="entry name" value="ALDEHYDE_DEHYDR_CYS"/>
    <property type="match status" value="1"/>
</dbReference>
<feature type="active site" evidence="5">
    <location>
        <position position="244"/>
    </location>
</feature>
<dbReference type="InterPro" id="IPR016161">
    <property type="entry name" value="Ald_DH/histidinol_DH"/>
</dbReference>
<dbReference type="EMBL" id="BLYI01000033">
    <property type="protein sequence ID" value="GFO85257.1"/>
    <property type="molecule type" value="Genomic_DNA"/>
</dbReference>
<keyword evidence="2 6" id="KW-0560">Oxidoreductase</keyword>
<evidence type="ECO:0000256" key="2">
    <source>
        <dbReference type="ARBA" id="ARBA00023002"/>
    </source>
</evidence>
<evidence type="ECO:0000313" key="8">
    <source>
        <dbReference type="EMBL" id="GFO85257.1"/>
    </source>
</evidence>
<dbReference type="Gene3D" id="3.40.309.10">
    <property type="entry name" value="Aldehyde Dehydrogenase, Chain A, domain 2"/>
    <property type="match status" value="1"/>
</dbReference>
<dbReference type="SUPFAM" id="SSF53720">
    <property type="entry name" value="ALDH-like"/>
    <property type="match status" value="1"/>
</dbReference>
<dbReference type="FunFam" id="3.40.605.10:FF:000007">
    <property type="entry name" value="NAD/NADP-dependent betaine aldehyde dehydrogenase"/>
    <property type="match status" value="1"/>
</dbReference>
<dbReference type="PROSITE" id="PS00687">
    <property type="entry name" value="ALDEHYDE_DEHYDR_GLU"/>
    <property type="match status" value="1"/>
</dbReference>
<accession>A0A916Q6I3</accession>
<dbReference type="InterPro" id="IPR016160">
    <property type="entry name" value="Ald_DH_CS_CYS"/>
</dbReference>